<dbReference type="Proteomes" id="UP000828390">
    <property type="component" value="Unassembled WGS sequence"/>
</dbReference>
<reference evidence="2" key="1">
    <citation type="journal article" date="2019" name="bioRxiv">
        <title>The Genome of the Zebra Mussel, Dreissena polymorpha: A Resource for Invasive Species Research.</title>
        <authorList>
            <person name="McCartney M.A."/>
            <person name="Auch B."/>
            <person name="Kono T."/>
            <person name="Mallez S."/>
            <person name="Zhang Y."/>
            <person name="Obille A."/>
            <person name="Becker A."/>
            <person name="Abrahante J.E."/>
            <person name="Garbe J."/>
            <person name="Badalamenti J.P."/>
            <person name="Herman A."/>
            <person name="Mangelson H."/>
            <person name="Liachko I."/>
            <person name="Sullivan S."/>
            <person name="Sone E.D."/>
            <person name="Koren S."/>
            <person name="Silverstein K.A.T."/>
            <person name="Beckman K.B."/>
            <person name="Gohl D.M."/>
        </authorList>
    </citation>
    <scope>NUCLEOTIDE SEQUENCE</scope>
    <source>
        <strain evidence="2">Duluth1</strain>
        <tissue evidence="2">Whole animal</tissue>
    </source>
</reference>
<dbReference type="PANTHER" id="PTHR46844">
    <property type="entry name" value="SLR5058 PROTEIN"/>
    <property type="match status" value="1"/>
</dbReference>
<dbReference type="OrthoDB" id="6161424at2759"/>
<dbReference type="Gene3D" id="3.40.50.300">
    <property type="entry name" value="P-loop containing nucleotide triphosphate hydrolases"/>
    <property type="match status" value="1"/>
</dbReference>
<gene>
    <name evidence="2" type="ORF">DPMN_166308</name>
</gene>
<organism evidence="2 3">
    <name type="scientific">Dreissena polymorpha</name>
    <name type="common">Zebra mussel</name>
    <name type="synonym">Mytilus polymorpha</name>
    <dbReference type="NCBI Taxonomy" id="45954"/>
    <lineage>
        <taxon>Eukaryota</taxon>
        <taxon>Metazoa</taxon>
        <taxon>Spiralia</taxon>
        <taxon>Lophotrochozoa</taxon>
        <taxon>Mollusca</taxon>
        <taxon>Bivalvia</taxon>
        <taxon>Autobranchia</taxon>
        <taxon>Heteroconchia</taxon>
        <taxon>Euheterodonta</taxon>
        <taxon>Imparidentia</taxon>
        <taxon>Neoheterodontei</taxon>
        <taxon>Myida</taxon>
        <taxon>Dreissenoidea</taxon>
        <taxon>Dreissenidae</taxon>
        <taxon>Dreissena</taxon>
    </lineage>
</organism>
<accession>A0A9D4F1Z9</accession>
<reference evidence="2" key="2">
    <citation type="submission" date="2020-11" db="EMBL/GenBank/DDBJ databases">
        <authorList>
            <person name="McCartney M.A."/>
            <person name="Auch B."/>
            <person name="Kono T."/>
            <person name="Mallez S."/>
            <person name="Becker A."/>
            <person name="Gohl D.M."/>
            <person name="Silverstein K.A.T."/>
            <person name="Koren S."/>
            <person name="Bechman K.B."/>
            <person name="Herman A."/>
            <person name="Abrahante J.E."/>
            <person name="Garbe J."/>
        </authorList>
    </citation>
    <scope>NUCLEOTIDE SEQUENCE</scope>
    <source>
        <strain evidence="2">Duluth1</strain>
        <tissue evidence="2">Whole animal</tissue>
    </source>
</reference>
<sequence length="635" mass="72867">MMSKKTKQSSLPPLRMPPLPVVEAPPVTRVAGCDDKLYEKPEESTGATTLDGRLLELEVDRVYEQGVTRFREETSSACADVLGELQGEMSAMSGRQIRAFETQLSERHSAIVREEERLRNAFFAFTEEQLLEFQKSIVVHYQKRNCTLSLTPSVPTNDEHLDKFYISPSILDRKAHSQPFVSSVTEPPAPVRCFRGVFYHNNYIAHNIYMEGESGIGKSAFCAKIVLEWCRFREHEYTHAQDIHVRDEASDHISGLGECNTRLHAAGDGFRDGSVLGEFRFLFVVCLRDASEVECDIDQMIMHQVVKYLPMEYDLTFLKAILAHHRCLVLLDGLDEWLHPERNIRQCACKRSTVVPFCRTRTSCTVLTTTRHWKMANAKLRDSEIDKHLEIVGLENTDDLINRVLGSLNSRYGRTLMKEQFDQEVDMRHCRHLIARPIICMQLLSLWYDGHLHSSSVARIYSSMVDMLFRRARDKKEDAADLGASSALYQSFGSSDVELPRFYQLHRNIIDNCNFFLKLCKLAFDTLFTLDRESSIVFDGKVVNKYLSGLEWIAALETGILSQTQSLSTLTERRTMYTFMHRSFQEFLAAAFLHVRFARLEEALESLLWVTDSEETGDISARLSDLLEEMYRGQI</sequence>
<evidence type="ECO:0008006" key="4">
    <source>
        <dbReference type="Google" id="ProtNLM"/>
    </source>
</evidence>
<name>A0A9D4F1Z9_DREPO</name>
<feature type="region of interest" description="Disordered" evidence="1">
    <location>
        <begin position="1"/>
        <end position="20"/>
    </location>
</feature>
<dbReference type="PANTHER" id="PTHR46844:SF1">
    <property type="entry name" value="SLR5058 PROTEIN"/>
    <property type="match status" value="1"/>
</dbReference>
<protein>
    <recommendedName>
        <fullName evidence="4">NACHT domain-containing protein</fullName>
    </recommendedName>
</protein>
<comment type="caution">
    <text evidence="2">The sequence shown here is derived from an EMBL/GenBank/DDBJ whole genome shotgun (WGS) entry which is preliminary data.</text>
</comment>
<evidence type="ECO:0000313" key="3">
    <source>
        <dbReference type="Proteomes" id="UP000828390"/>
    </source>
</evidence>
<dbReference type="EMBL" id="JAIWYP010000008">
    <property type="protein sequence ID" value="KAH3788175.1"/>
    <property type="molecule type" value="Genomic_DNA"/>
</dbReference>
<proteinExistence type="predicted"/>
<dbReference type="AlphaFoldDB" id="A0A9D4F1Z9"/>
<keyword evidence="3" id="KW-1185">Reference proteome</keyword>
<evidence type="ECO:0000313" key="2">
    <source>
        <dbReference type="EMBL" id="KAH3788175.1"/>
    </source>
</evidence>
<evidence type="ECO:0000256" key="1">
    <source>
        <dbReference type="SAM" id="MobiDB-lite"/>
    </source>
</evidence>
<dbReference type="InterPro" id="IPR027417">
    <property type="entry name" value="P-loop_NTPase"/>
</dbReference>